<dbReference type="GO" id="GO:0005829">
    <property type="term" value="C:cytosol"/>
    <property type="evidence" value="ECO:0007669"/>
    <property type="project" value="TreeGrafter"/>
</dbReference>
<dbReference type="InterPro" id="IPR000595">
    <property type="entry name" value="cNMP-bd_dom"/>
</dbReference>
<keyword evidence="3" id="KW-0804">Transcription</keyword>
<dbReference type="Pfam" id="PF00027">
    <property type="entry name" value="cNMP_binding"/>
    <property type="match status" value="1"/>
</dbReference>
<dbReference type="SUPFAM" id="SSF51206">
    <property type="entry name" value="cAMP-binding domain-like"/>
    <property type="match status" value="1"/>
</dbReference>
<dbReference type="SUPFAM" id="SSF46785">
    <property type="entry name" value="Winged helix' DNA-binding domain"/>
    <property type="match status" value="1"/>
</dbReference>
<dbReference type="GO" id="GO:0003677">
    <property type="term" value="F:DNA binding"/>
    <property type="evidence" value="ECO:0007669"/>
    <property type="project" value="UniProtKB-KW"/>
</dbReference>
<dbReference type="Proteomes" id="UP000034601">
    <property type="component" value="Unassembled WGS sequence"/>
</dbReference>
<evidence type="ECO:0000259" key="4">
    <source>
        <dbReference type="PROSITE" id="PS50042"/>
    </source>
</evidence>
<protein>
    <submittedName>
        <fullName evidence="6">Transcriptional regulator, Crp/Fnr family</fullName>
    </submittedName>
</protein>
<dbReference type="PANTHER" id="PTHR24567">
    <property type="entry name" value="CRP FAMILY TRANSCRIPTIONAL REGULATORY PROTEIN"/>
    <property type="match status" value="1"/>
</dbReference>
<evidence type="ECO:0000313" key="7">
    <source>
        <dbReference type="Proteomes" id="UP000034601"/>
    </source>
</evidence>
<dbReference type="GO" id="GO:0003700">
    <property type="term" value="F:DNA-binding transcription factor activity"/>
    <property type="evidence" value="ECO:0007669"/>
    <property type="project" value="TreeGrafter"/>
</dbReference>
<evidence type="ECO:0000313" key="6">
    <source>
        <dbReference type="EMBL" id="KKR82677.1"/>
    </source>
</evidence>
<evidence type="ECO:0000256" key="3">
    <source>
        <dbReference type="ARBA" id="ARBA00023163"/>
    </source>
</evidence>
<evidence type="ECO:0000256" key="2">
    <source>
        <dbReference type="ARBA" id="ARBA00023125"/>
    </source>
</evidence>
<keyword evidence="2" id="KW-0238">DNA-binding</keyword>
<dbReference type="PRINTS" id="PR00034">
    <property type="entry name" value="HTHCRP"/>
</dbReference>
<accession>A0A0G0X4Y4</accession>
<dbReference type="SMART" id="SM00100">
    <property type="entry name" value="cNMP"/>
    <property type="match status" value="1"/>
</dbReference>
<feature type="domain" description="HTH crp-type" evidence="5">
    <location>
        <begin position="135"/>
        <end position="208"/>
    </location>
</feature>
<dbReference type="PROSITE" id="PS50042">
    <property type="entry name" value="CNMP_BINDING_3"/>
    <property type="match status" value="1"/>
</dbReference>
<dbReference type="Pfam" id="PF13545">
    <property type="entry name" value="HTH_Crp_2"/>
    <property type="match status" value="1"/>
</dbReference>
<dbReference type="PANTHER" id="PTHR24567:SF26">
    <property type="entry name" value="REGULATORY PROTEIN YEIL"/>
    <property type="match status" value="1"/>
</dbReference>
<dbReference type="InterPro" id="IPR050397">
    <property type="entry name" value="Env_Response_Regulators"/>
</dbReference>
<feature type="domain" description="Cyclic nucleotide-binding" evidence="4">
    <location>
        <begin position="1"/>
        <end position="121"/>
    </location>
</feature>
<proteinExistence type="predicted"/>
<dbReference type="CDD" id="cd00038">
    <property type="entry name" value="CAP_ED"/>
    <property type="match status" value="1"/>
</dbReference>
<name>A0A0G0X4Y4_9BACT</name>
<dbReference type="InterPro" id="IPR036390">
    <property type="entry name" value="WH_DNA-bd_sf"/>
</dbReference>
<sequence>MLSDNSLKKLETFFSSYKPLRFKRREIVLYADEQVTNIFYIRSGYVRVYRISELGEELTITILKPLDLFPISWGIDHTPNPYYLEAITSLEVYRVSQAQFLRYIRSQPDTFYELASKMLARFDRLLTRMEYLVTGRAYTKVASIILVCAASFGQKQGANVVLSIPLTHRDIAALVGITRETTCLEMKKLEKKGLISHLGRQLIVKDLKKLEEESAFLGEGTAF</sequence>
<comment type="caution">
    <text evidence="6">The sequence shown here is derived from an EMBL/GenBank/DDBJ whole genome shotgun (WGS) entry which is preliminary data.</text>
</comment>
<dbReference type="EMBL" id="LCAB01000010">
    <property type="protein sequence ID" value="KKR82677.1"/>
    <property type="molecule type" value="Genomic_DNA"/>
</dbReference>
<dbReference type="SMART" id="SM00419">
    <property type="entry name" value="HTH_CRP"/>
    <property type="match status" value="1"/>
</dbReference>
<reference evidence="6 7" key="1">
    <citation type="journal article" date="2015" name="Nature">
        <title>rRNA introns, odd ribosomes, and small enigmatic genomes across a large radiation of phyla.</title>
        <authorList>
            <person name="Brown C.T."/>
            <person name="Hug L.A."/>
            <person name="Thomas B.C."/>
            <person name="Sharon I."/>
            <person name="Castelle C.J."/>
            <person name="Singh A."/>
            <person name="Wilkins M.J."/>
            <person name="Williams K.H."/>
            <person name="Banfield J.F."/>
        </authorList>
    </citation>
    <scope>NUCLEOTIDE SEQUENCE [LARGE SCALE GENOMIC DNA]</scope>
</reference>
<evidence type="ECO:0000256" key="1">
    <source>
        <dbReference type="ARBA" id="ARBA00023015"/>
    </source>
</evidence>
<organism evidence="6 7">
    <name type="scientific">Candidatus Daviesbacteria bacterium GW2011_GWA2_40_9</name>
    <dbReference type="NCBI Taxonomy" id="1618424"/>
    <lineage>
        <taxon>Bacteria</taxon>
        <taxon>Candidatus Daviesiibacteriota</taxon>
    </lineage>
</organism>
<dbReference type="AlphaFoldDB" id="A0A0G0X4Y4"/>
<dbReference type="InterPro" id="IPR012318">
    <property type="entry name" value="HTH_CRP"/>
</dbReference>
<evidence type="ECO:0000259" key="5">
    <source>
        <dbReference type="PROSITE" id="PS51063"/>
    </source>
</evidence>
<dbReference type="PROSITE" id="PS51063">
    <property type="entry name" value="HTH_CRP_2"/>
    <property type="match status" value="1"/>
</dbReference>
<dbReference type="InterPro" id="IPR018490">
    <property type="entry name" value="cNMP-bd_dom_sf"/>
</dbReference>
<dbReference type="Gene3D" id="2.60.120.10">
    <property type="entry name" value="Jelly Rolls"/>
    <property type="match status" value="1"/>
</dbReference>
<keyword evidence="1" id="KW-0805">Transcription regulation</keyword>
<gene>
    <name evidence="6" type="ORF">UU29_C0010G0023</name>
</gene>
<dbReference type="InterPro" id="IPR014710">
    <property type="entry name" value="RmlC-like_jellyroll"/>
</dbReference>